<accession>A0A4P2VMK3</accession>
<keyword evidence="1" id="KW-1133">Transmembrane helix</keyword>
<keyword evidence="1" id="KW-0472">Membrane</keyword>
<proteinExistence type="predicted"/>
<feature type="transmembrane region" description="Helical" evidence="1">
    <location>
        <begin position="349"/>
        <end position="368"/>
    </location>
</feature>
<dbReference type="AlphaFoldDB" id="A0A4P2VMK3"/>
<gene>
    <name evidence="2" type="ORF">JCM31447_31100</name>
</gene>
<geneLocation type="plasmid" evidence="2 3">
    <name>79K</name>
</geneLocation>
<reference evidence="2 3" key="1">
    <citation type="submission" date="2018-12" db="EMBL/GenBank/DDBJ databases">
        <title>Rubrispira sanarue gen. nov., sp., nov., a member of the order Silvanigrellales, isolated from a brackish lake in Hamamatsu Japan.</title>
        <authorList>
            <person name="Maejima Y."/>
            <person name="Iino T."/>
            <person name="Muraguchi Y."/>
            <person name="Fukuda K."/>
            <person name="Nojiri H."/>
            <person name="Ohkuma M."/>
            <person name="Moriuchi R."/>
            <person name="Dohra H."/>
            <person name="Kimbara K."/>
            <person name="Shintani M."/>
        </authorList>
    </citation>
    <scope>NUCLEOTIDE SEQUENCE [LARGE SCALE GENOMIC DNA]</scope>
    <source>
        <strain evidence="2 3">RF1110005</strain>
        <plasmid evidence="2 3">79K</plasmid>
    </source>
</reference>
<dbReference type="RefSeq" id="WP_130613025.1">
    <property type="nucleotide sequence ID" value="NZ_AP019369.1"/>
</dbReference>
<feature type="transmembrane region" description="Helical" evidence="1">
    <location>
        <begin position="318"/>
        <end position="343"/>
    </location>
</feature>
<evidence type="ECO:0000313" key="3">
    <source>
        <dbReference type="Proteomes" id="UP000291236"/>
    </source>
</evidence>
<keyword evidence="1" id="KW-0812">Transmembrane</keyword>
<feature type="transmembrane region" description="Helical" evidence="1">
    <location>
        <begin position="451"/>
        <end position="477"/>
    </location>
</feature>
<name>A0A4P2VMK3_FLUSA</name>
<organism evidence="2 3">
    <name type="scientific">Fluviispira sanaruensis</name>
    <dbReference type="NCBI Taxonomy" id="2493639"/>
    <lineage>
        <taxon>Bacteria</taxon>
        <taxon>Pseudomonadati</taxon>
        <taxon>Bdellovibrionota</taxon>
        <taxon>Oligoflexia</taxon>
        <taxon>Silvanigrellales</taxon>
        <taxon>Silvanigrellaceae</taxon>
        <taxon>Fluviispira</taxon>
    </lineage>
</organism>
<dbReference type="GeneID" id="39493318"/>
<protein>
    <submittedName>
        <fullName evidence="2">Uncharacterized protein</fullName>
    </submittedName>
</protein>
<sequence>MMLAKKHKSITQHELCSHLRVSLFFESILALSEEHKTIEKGEKHVYTIDSVVFVFERNIFDPSSDRMKSSVYLLSIESIFLLKGNAKSALKKILEVADLLNVGITTHLNARKHINTQALQAWFAKEGFIENRYGKHNSSWFYYPKFKSQKLPYKLELPCSHNKIEYLKIDDVIDVLWGANKTSFLKKINYKNDKIFSDDSPFLITINILKSTFKFEQLEKLIYSIRNGYDYIPIIAHSIPEINDKYIYNKDLYHINMDFLNEKYPYFIGYLNFSSLFEIDYSYVFNLNKSEEINEVESFDFISKELLRLNKKINIKEYYFFIFEIFKYMLFPGLLLGFIIYLIMTYNAMNTSIFLITAMLFILSILFANSMKNKIYSIIGMQSNQNYILKSYDIVKRERDLFIFRRIFLSNNNMALILSLIFCFYIAYILPKILFFASFIDSNFQVGDNQFAIACIVFFVLGISFVFMYYIICFIIVKIFEYLSIYIGYLFSSKNSIITLKKAIMSDMESYLRKNREFNVSASHFSLNFPNEIIKRMSIIYIRKRLNF</sequence>
<keyword evidence="3" id="KW-1185">Reference proteome</keyword>
<feature type="transmembrane region" description="Helical" evidence="1">
    <location>
        <begin position="415"/>
        <end position="439"/>
    </location>
</feature>
<dbReference type="Proteomes" id="UP000291236">
    <property type="component" value="Plasmid 79K"/>
</dbReference>
<keyword evidence="2" id="KW-0614">Plasmid</keyword>
<evidence type="ECO:0000256" key="1">
    <source>
        <dbReference type="SAM" id="Phobius"/>
    </source>
</evidence>
<dbReference type="EMBL" id="AP019369">
    <property type="protein sequence ID" value="BBH54636.1"/>
    <property type="molecule type" value="Genomic_DNA"/>
</dbReference>
<dbReference type="KEGG" id="sbf:JCM31447_31100"/>
<evidence type="ECO:0000313" key="2">
    <source>
        <dbReference type="EMBL" id="BBH54636.1"/>
    </source>
</evidence>